<evidence type="ECO:0000313" key="1">
    <source>
        <dbReference type="EMBL" id="GAI31602.1"/>
    </source>
</evidence>
<accession>X1MIY9</accession>
<proteinExistence type="predicted"/>
<protein>
    <submittedName>
        <fullName evidence="1">Uncharacterized protein</fullName>
    </submittedName>
</protein>
<reference evidence="1" key="1">
    <citation type="journal article" date="2014" name="Front. Microbiol.">
        <title>High frequency of phylogenetically diverse reductive dehalogenase-homologous genes in deep subseafloor sedimentary metagenomes.</title>
        <authorList>
            <person name="Kawai M."/>
            <person name="Futagami T."/>
            <person name="Toyoda A."/>
            <person name="Takaki Y."/>
            <person name="Nishi S."/>
            <person name="Hori S."/>
            <person name="Arai W."/>
            <person name="Tsubouchi T."/>
            <person name="Morono Y."/>
            <person name="Uchiyama I."/>
            <person name="Ito T."/>
            <person name="Fujiyama A."/>
            <person name="Inagaki F."/>
            <person name="Takami H."/>
        </authorList>
    </citation>
    <scope>NUCLEOTIDE SEQUENCE</scope>
    <source>
        <strain evidence="1">Expedition CK06-06</strain>
    </source>
</reference>
<name>X1MIY9_9ZZZZ</name>
<dbReference type="AlphaFoldDB" id="X1MIY9"/>
<sequence>MYTAKDLGYSVYEQGSGRLDLAWEQWPIVGVTPASVSLGMFTSEPTASAALTFFTEDSSTHNVTLSASLNDVITDTDDSDSVTLTPASFAVSAAGEVEVNLNIDLSTLAASFYSGRVIATVDGISTIHAIFGFAKMREVTVHKTDINGEPARGHLVWVLIDSPIQGVWEEWQETDESGDFTFYAADGNYHVVSPNWGHEENQVTIWTVAENVAISTDRGISLDERNTKAVDFDPNKAGQVAASKS</sequence>
<comment type="caution">
    <text evidence="1">The sequence shown here is derived from an EMBL/GenBank/DDBJ whole genome shotgun (WGS) entry which is preliminary data.</text>
</comment>
<dbReference type="EMBL" id="BARV01019542">
    <property type="protein sequence ID" value="GAI31602.1"/>
    <property type="molecule type" value="Genomic_DNA"/>
</dbReference>
<feature type="non-terminal residue" evidence="1">
    <location>
        <position position="245"/>
    </location>
</feature>
<gene>
    <name evidence="1" type="ORF">S06H3_32826</name>
</gene>
<organism evidence="1">
    <name type="scientific">marine sediment metagenome</name>
    <dbReference type="NCBI Taxonomy" id="412755"/>
    <lineage>
        <taxon>unclassified sequences</taxon>
        <taxon>metagenomes</taxon>
        <taxon>ecological metagenomes</taxon>
    </lineage>
</organism>